<reference evidence="2" key="1">
    <citation type="submission" date="2017-02" db="EMBL/GenBank/DDBJ databases">
        <title>Tessaracoccus aquaemaris sp. nov., isolated from the intestine of a Korean rockfish, Sebastes schlegelii, in a marine aquaculture pond.</title>
        <authorList>
            <person name="Tak E.J."/>
            <person name="Bae J.-W."/>
        </authorList>
    </citation>
    <scope>NUCLEOTIDE SEQUENCE [LARGE SCALE GENOMIC DNA]</scope>
    <source>
        <strain evidence="2">NSG39</strain>
    </source>
</reference>
<gene>
    <name evidence="1" type="ORF">BW730_04260</name>
</gene>
<evidence type="ECO:0000313" key="1">
    <source>
        <dbReference type="EMBL" id="AQP46856.1"/>
    </source>
</evidence>
<organism evidence="1 2">
    <name type="scientific">Tessaracoccus aquimaris</name>
    <dbReference type="NCBI Taxonomy" id="1332264"/>
    <lineage>
        <taxon>Bacteria</taxon>
        <taxon>Bacillati</taxon>
        <taxon>Actinomycetota</taxon>
        <taxon>Actinomycetes</taxon>
        <taxon>Propionibacteriales</taxon>
        <taxon>Propionibacteriaceae</taxon>
        <taxon>Tessaracoccus</taxon>
    </lineage>
</organism>
<accession>A0A1Q2CL62</accession>
<evidence type="ECO:0000313" key="2">
    <source>
        <dbReference type="Proteomes" id="UP000188145"/>
    </source>
</evidence>
<name>A0A1Q2CL62_9ACTN</name>
<dbReference type="AlphaFoldDB" id="A0A1Q2CL62"/>
<dbReference type="EMBL" id="CP019606">
    <property type="protein sequence ID" value="AQP46856.1"/>
    <property type="molecule type" value="Genomic_DNA"/>
</dbReference>
<proteinExistence type="predicted"/>
<sequence length="79" mass="8881">MEVRAEPDSVRECEALEFGAHIGERAVVKCCDDKKACADRVRKSFCSEFDTKIMALHIVYQESDVLWPVEALTPTVGLH</sequence>
<keyword evidence="2" id="KW-1185">Reference proteome</keyword>
<dbReference type="KEGG" id="tes:BW730_04260"/>
<dbReference type="Proteomes" id="UP000188145">
    <property type="component" value="Chromosome"/>
</dbReference>
<protein>
    <submittedName>
        <fullName evidence="1">Uncharacterized protein</fullName>
    </submittedName>
</protein>